<sequence length="149" mass="17300">MENREEVQAALILHGPDGYRKTERYLVNTYGADLYNSIDMMRPPVLSRITGTGEAVSQSYFSQLNLHPDDHLMLYMYRLRLPSQQIKEKIFLYEKEMLRKTRSLKKIKGIIKNLIKSGNIEILENLAEVSQNQKMKDLILDSLAGVQRK</sequence>
<evidence type="ECO:0000313" key="2">
    <source>
        <dbReference type="Proteomes" id="UP000231382"/>
    </source>
</evidence>
<organism evidence="1 2">
    <name type="scientific">Candidatus Berkelbacteria bacterium CG10_big_fil_rev_8_21_14_0_10_43_13</name>
    <dbReference type="NCBI Taxonomy" id="1974514"/>
    <lineage>
        <taxon>Bacteria</taxon>
        <taxon>Candidatus Berkelbacteria</taxon>
    </lineage>
</organism>
<name>A0A2H0W7L4_9BACT</name>
<proteinExistence type="predicted"/>
<gene>
    <name evidence="1" type="ORF">COT78_04145</name>
</gene>
<protein>
    <submittedName>
        <fullName evidence="1">Uncharacterized protein</fullName>
    </submittedName>
</protein>
<dbReference type="Proteomes" id="UP000231382">
    <property type="component" value="Unassembled WGS sequence"/>
</dbReference>
<dbReference type="EMBL" id="PEZW01000028">
    <property type="protein sequence ID" value="PIS07318.1"/>
    <property type="molecule type" value="Genomic_DNA"/>
</dbReference>
<evidence type="ECO:0000313" key="1">
    <source>
        <dbReference type="EMBL" id="PIS07318.1"/>
    </source>
</evidence>
<reference evidence="2" key="1">
    <citation type="submission" date="2017-09" db="EMBL/GenBank/DDBJ databases">
        <title>Depth-based differentiation of microbial function through sediment-hosted aquifers and enrichment of novel symbionts in the deep terrestrial subsurface.</title>
        <authorList>
            <person name="Probst A.J."/>
            <person name="Ladd B."/>
            <person name="Jarett J.K."/>
            <person name="Geller-Mcgrath D.E."/>
            <person name="Sieber C.M.K."/>
            <person name="Emerson J.B."/>
            <person name="Anantharaman K."/>
            <person name="Thomas B.C."/>
            <person name="Malmstrom R."/>
            <person name="Stieglmeier M."/>
            <person name="Klingl A."/>
            <person name="Woyke T."/>
            <person name="Ryan C.M."/>
            <person name="Banfield J.F."/>
        </authorList>
    </citation>
    <scope>NUCLEOTIDE SEQUENCE [LARGE SCALE GENOMIC DNA]</scope>
</reference>
<dbReference type="AlphaFoldDB" id="A0A2H0W7L4"/>
<comment type="caution">
    <text evidence="1">The sequence shown here is derived from an EMBL/GenBank/DDBJ whole genome shotgun (WGS) entry which is preliminary data.</text>
</comment>
<accession>A0A2H0W7L4</accession>